<reference evidence="1" key="1">
    <citation type="submission" date="2020-07" db="EMBL/GenBank/DDBJ databases">
        <authorList>
            <person name="Lin J."/>
        </authorList>
    </citation>
    <scope>NUCLEOTIDE SEQUENCE</scope>
</reference>
<dbReference type="EMBL" id="CAJEUB010000025">
    <property type="protein sequence ID" value="CAD1846871.1"/>
    <property type="molecule type" value="Genomic_DNA"/>
</dbReference>
<evidence type="ECO:0000313" key="1">
    <source>
        <dbReference type="EMBL" id="CAD1846871.1"/>
    </source>
</evidence>
<organism evidence="1">
    <name type="scientific">Ananas comosus var. bracteatus</name>
    <name type="common">red pineapple</name>
    <dbReference type="NCBI Taxonomy" id="296719"/>
    <lineage>
        <taxon>Eukaryota</taxon>
        <taxon>Viridiplantae</taxon>
        <taxon>Streptophyta</taxon>
        <taxon>Embryophyta</taxon>
        <taxon>Tracheophyta</taxon>
        <taxon>Spermatophyta</taxon>
        <taxon>Magnoliopsida</taxon>
        <taxon>Liliopsida</taxon>
        <taxon>Poales</taxon>
        <taxon>Bromeliaceae</taxon>
        <taxon>Bromelioideae</taxon>
        <taxon>Ananas</taxon>
    </lineage>
</organism>
<gene>
    <name evidence="1" type="ORF">CB5_LOCUS30082</name>
</gene>
<name>A0A6V7QVJ2_ANACO</name>
<protein>
    <submittedName>
        <fullName evidence="1">Uncharacterized protein</fullName>
    </submittedName>
</protein>
<sequence length="100" mass="11200">MLRLRNTPVVQVKKQGSLQSLVANFASPRAAPLFDAARLWTHKETHTIIYANALSAVPSSLTNLISSVLFFFFSHLSPTRIYLFHACRLLPSYSLPSRKA</sequence>
<proteinExistence type="predicted"/>
<dbReference type="AlphaFoldDB" id="A0A6V7QVJ2"/>
<accession>A0A6V7QVJ2</accession>